<dbReference type="Gene3D" id="1.25.40.10">
    <property type="entry name" value="Tetratricopeptide repeat domain"/>
    <property type="match status" value="1"/>
</dbReference>
<dbReference type="VEuPathDB" id="FungiDB:RhiirA1_349864"/>
<dbReference type="VEuPathDB" id="FungiDB:RhiirA1_425810"/>
<evidence type="ECO:0000313" key="8">
    <source>
        <dbReference type="Proteomes" id="UP000233469"/>
    </source>
</evidence>
<dbReference type="GO" id="GO:0005524">
    <property type="term" value="F:ATP binding"/>
    <property type="evidence" value="ECO:0007669"/>
    <property type="project" value="UniProtKB-KW"/>
</dbReference>
<dbReference type="PANTHER" id="PTHR44329:SF288">
    <property type="entry name" value="MITOGEN-ACTIVATED PROTEIN KINASE KINASE KINASE 20"/>
    <property type="match status" value="1"/>
</dbReference>
<proteinExistence type="predicted"/>
<dbReference type="InterPro" id="IPR011009">
    <property type="entry name" value="Kinase-like_dom_sf"/>
</dbReference>
<evidence type="ECO:0000256" key="2">
    <source>
        <dbReference type="ARBA" id="ARBA00022741"/>
    </source>
</evidence>
<reference evidence="7 8" key="2">
    <citation type="submission" date="2017-10" db="EMBL/GenBank/DDBJ databases">
        <title>Extensive intraspecific genome diversity in a model arbuscular mycorrhizal fungus.</title>
        <authorList>
            <person name="Chen E.C.H."/>
            <person name="Morin E."/>
            <person name="Baudet D."/>
            <person name="Noel J."/>
            <person name="Ndikumana S."/>
            <person name="Charron P."/>
            <person name="St-Onge C."/>
            <person name="Giorgi J."/>
            <person name="Grigoriev I.V."/>
            <person name="Roux C."/>
            <person name="Martin F.M."/>
            <person name="Corradi N."/>
        </authorList>
    </citation>
    <scope>NUCLEOTIDE SEQUENCE [LARGE SCALE GENOMIC DNA]</scope>
    <source>
        <strain evidence="7 8">C2</strain>
    </source>
</reference>
<dbReference type="SUPFAM" id="SSF81901">
    <property type="entry name" value="HCP-like"/>
    <property type="match status" value="1"/>
</dbReference>
<dbReference type="Pfam" id="PF08238">
    <property type="entry name" value="Sel1"/>
    <property type="match status" value="4"/>
</dbReference>
<dbReference type="InterPro" id="IPR006597">
    <property type="entry name" value="Sel1-like"/>
</dbReference>
<feature type="region of interest" description="Disordered" evidence="5">
    <location>
        <begin position="373"/>
        <end position="403"/>
    </location>
</feature>
<comment type="caution">
    <text evidence="7">The sequence shown here is derived from an EMBL/GenBank/DDBJ whole genome shotgun (WGS) entry which is preliminary data.</text>
</comment>
<evidence type="ECO:0000256" key="4">
    <source>
        <dbReference type="ARBA" id="ARBA00022840"/>
    </source>
</evidence>
<evidence type="ECO:0000256" key="1">
    <source>
        <dbReference type="ARBA" id="ARBA00022679"/>
    </source>
</evidence>
<keyword evidence="4" id="KW-0067">ATP-binding</keyword>
<dbReference type="InterPro" id="IPR051681">
    <property type="entry name" value="Ser/Thr_Kinases-Pseudokinases"/>
</dbReference>
<dbReference type="EMBL" id="LLXL01000986">
    <property type="protein sequence ID" value="PKK67260.1"/>
    <property type="molecule type" value="Genomic_DNA"/>
</dbReference>
<feature type="compositionally biased region" description="Basic and acidic residues" evidence="5">
    <location>
        <begin position="303"/>
        <end position="315"/>
    </location>
</feature>
<reference evidence="7 8" key="1">
    <citation type="submission" date="2016-04" db="EMBL/GenBank/DDBJ databases">
        <title>Genome analyses suggest a sexual origin of heterokaryosis in a supposedly ancient asexual fungus.</title>
        <authorList>
            <person name="Ropars J."/>
            <person name="Sedzielewska K."/>
            <person name="Noel J."/>
            <person name="Charron P."/>
            <person name="Farinelli L."/>
            <person name="Marton T."/>
            <person name="Kruger M."/>
            <person name="Pelin A."/>
            <person name="Brachmann A."/>
            <person name="Corradi N."/>
        </authorList>
    </citation>
    <scope>NUCLEOTIDE SEQUENCE [LARGE SCALE GENOMIC DNA]</scope>
    <source>
        <strain evidence="7 8">C2</strain>
    </source>
</reference>
<evidence type="ECO:0000256" key="3">
    <source>
        <dbReference type="ARBA" id="ARBA00022777"/>
    </source>
</evidence>
<dbReference type="AlphaFoldDB" id="A0A2N1N090"/>
<name>A0A2N1N090_9GLOM</name>
<evidence type="ECO:0000313" key="7">
    <source>
        <dbReference type="EMBL" id="PKK67260.1"/>
    </source>
</evidence>
<dbReference type="PROSITE" id="PS50011">
    <property type="entry name" value="PROTEIN_KINASE_DOM"/>
    <property type="match status" value="1"/>
</dbReference>
<evidence type="ECO:0000259" key="6">
    <source>
        <dbReference type="PROSITE" id="PS50011"/>
    </source>
</evidence>
<feature type="region of interest" description="Disordered" evidence="5">
    <location>
        <begin position="303"/>
        <end position="330"/>
    </location>
</feature>
<dbReference type="GO" id="GO:0004674">
    <property type="term" value="F:protein serine/threonine kinase activity"/>
    <property type="evidence" value="ECO:0007669"/>
    <property type="project" value="TreeGrafter"/>
</dbReference>
<dbReference type="Gene3D" id="1.10.510.10">
    <property type="entry name" value="Transferase(Phosphotransferase) domain 1"/>
    <property type="match status" value="1"/>
</dbReference>
<dbReference type="InterPro" id="IPR001245">
    <property type="entry name" value="Ser-Thr/Tyr_kinase_cat_dom"/>
</dbReference>
<dbReference type="PANTHER" id="PTHR44329">
    <property type="entry name" value="SERINE/THREONINE-PROTEIN KINASE TNNI3K-RELATED"/>
    <property type="match status" value="1"/>
</dbReference>
<keyword evidence="2" id="KW-0547">Nucleotide-binding</keyword>
<feature type="compositionally biased region" description="Low complexity" evidence="5">
    <location>
        <begin position="373"/>
        <end position="401"/>
    </location>
</feature>
<dbReference type="SUPFAM" id="SSF56112">
    <property type="entry name" value="Protein kinase-like (PK-like)"/>
    <property type="match status" value="1"/>
</dbReference>
<evidence type="ECO:0000256" key="5">
    <source>
        <dbReference type="SAM" id="MobiDB-lite"/>
    </source>
</evidence>
<dbReference type="VEuPathDB" id="FungiDB:FUN_025605"/>
<feature type="region of interest" description="Disordered" evidence="5">
    <location>
        <begin position="628"/>
        <end position="650"/>
    </location>
</feature>
<keyword evidence="3 7" id="KW-0418">Kinase</keyword>
<dbReference type="SMART" id="SM00671">
    <property type="entry name" value="SEL1"/>
    <property type="match status" value="4"/>
</dbReference>
<keyword evidence="1" id="KW-0808">Transferase</keyword>
<dbReference type="VEuPathDB" id="FungiDB:RhiirA1_425811"/>
<dbReference type="VEuPathDB" id="FungiDB:RhiirFUN_025009"/>
<feature type="domain" description="Protein kinase" evidence="6">
    <location>
        <begin position="25"/>
        <end position="296"/>
    </location>
</feature>
<dbReference type="Pfam" id="PF07714">
    <property type="entry name" value="PK_Tyr_Ser-Thr"/>
    <property type="match status" value="1"/>
</dbReference>
<dbReference type="InterPro" id="IPR011990">
    <property type="entry name" value="TPR-like_helical_dom_sf"/>
</dbReference>
<accession>A0A2N1N090</accession>
<dbReference type="Proteomes" id="UP000233469">
    <property type="component" value="Unassembled WGS sequence"/>
</dbReference>
<dbReference type="InterPro" id="IPR000719">
    <property type="entry name" value="Prot_kinase_dom"/>
</dbReference>
<gene>
    <name evidence="7" type="ORF">RhiirC2_783747</name>
</gene>
<sequence>MENTTNLLKQVIEEGHVKFHAYDEFSDIEVIERGSLGAVYKATWNDHGMIVALKSKFIKKEGNSKTDTQLLDKFINDMKLHKKVDYHPNILQFYGISQEPNLNKYLLMMDYADGGTLGHYLSKNFTSLSWTDKLNFAKQLASGVACLHKEKIIHRDLNSSNILIREGVIKISNFGSSRQLSETSKSSSDLKGYIMYIEPRSLKNSQYRRNDKSDVYSVGVLLWELSSGKPPFKSTSSSTSLTQLELANKISNGQRERPIKGTPQAYIDIYSQCWDGVPNQRPNIFQVLEKLNGITLENTREKSLGKSISEKKIKSNDSTTQKRRITDRKSISSISDISSDLLNTMNQKSNHSVRRSIHSISISNLNYDFNSNSSPLKSPKLPNSRRSSTNSINSPPTSPTTLTQNKKIIANTDKAFFEEILKFFEEILEISGDTNTMIQSIKEYLHNRMREHKSTFKSLQRHRDDLRFSCLIGFFFENAIGTAQDKQEAFNHYKKSSDSNDSIGQYFLGRCYYWGYGIKQDRKKAYELLKKSSDSGNSRGQWMLGYCYKRGYGTTKNLQSAFDQFLASAEAGNVTSQMDLGRCYEDGIGIKKNIPKAIECYEKASKGGLALAQKKLDNLLKQQRRLQSATKKQPQHLQQLQLSESTVNAI</sequence>
<protein>
    <submittedName>
        <fullName evidence="7">Kinase-like protein</fullName>
    </submittedName>
</protein>
<organism evidence="7 8">
    <name type="scientific">Rhizophagus irregularis</name>
    <dbReference type="NCBI Taxonomy" id="588596"/>
    <lineage>
        <taxon>Eukaryota</taxon>
        <taxon>Fungi</taxon>
        <taxon>Fungi incertae sedis</taxon>
        <taxon>Mucoromycota</taxon>
        <taxon>Glomeromycotina</taxon>
        <taxon>Glomeromycetes</taxon>
        <taxon>Glomerales</taxon>
        <taxon>Glomeraceae</taxon>
        <taxon>Rhizophagus</taxon>
    </lineage>
</organism>